<dbReference type="SMART" id="SM00254">
    <property type="entry name" value="ShKT"/>
    <property type="match status" value="3"/>
</dbReference>
<evidence type="ECO:0000256" key="1">
    <source>
        <dbReference type="PROSITE-ProRule" id="PRU01005"/>
    </source>
</evidence>
<proteinExistence type="predicted"/>
<reference evidence="4" key="2">
    <citation type="submission" date="2020-10" db="UniProtKB">
        <authorList>
            <consortium name="WormBaseParasite"/>
        </authorList>
    </citation>
    <scope>IDENTIFICATION</scope>
</reference>
<keyword evidence="3" id="KW-1185">Reference proteome</keyword>
<dbReference type="Gene3D" id="1.10.10.1870">
    <property type="entry name" value="ShTK domain-like"/>
    <property type="match status" value="1"/>
</dbReference>
<feature type="domain" description="ShKT" evidence="2">
    <location>
        <begin position="230"/>
        <end position="264"/>
    </location>
</feature>
<comment type="caution">
    <text evidence="1">Lacks conserved residue(s) required for the propagation of feature annotation.</text>
</comment>
<evidence type="ECO:0000259" key="2">
    <source>
        <dbReference type="PROSITE" id="PS51670"/>
    </source>
</evidence>
<dbReference type="InterPro" id="IPR003582">
    <property type="entry name" value="ShKT_dom"/>
</dbReference>
<evidence type="ECO:0000313" key="4">
    <source>
        <dbReference type="WBParaSite" id="Pan_g6090.t1"/>
    </source>
</evidence>
<dbReference type="Proteomes" id="UP000492821">
    <property type="component" value="Unassembled WGS sequence"/>
</dbReference>
<feature type="disulfide bond" evidence="1">
    <location>
        <begin position="230"/>
        <end position="264"/>
    </location>
</feature>
<keyword evidence="1" id="KW-1015">Disulfide bond</keyword>
<name>A0A7E4W1D2_PANRE</name>
<dbReference type="WBParaSite" id="Pan_g6090.t1">
    <property type="protein sequence ID" value="Pan_g6090.t1"/>
    <property type="gene ID" value="Pan_g6090"/>
</dbReference>
<dbReference type="PANTHER" id="PTHR21724">
    <property type="entry name" value="SHKT DOMAIN-CONTAINING PROTEIN"/>
    <property type="match status" value="1"/>
</dbReference>
<dbReference type="Gene3D" id="1.10.10.1940">
    <property type="match status" value="2"/>
</dbReference>
<dbReference type="AlphaFoldDB" id="A0A7E4W1D2"/>
<sequence length="366" mass="40350">MVKFLIGVKGRQIPVFHLVLITLLVDCVRCLRPGAGLFFGASFLDSDAVPVSSKGKVDEVVNSTKINATGPLDDAELMKNAYCTDLSADCEEREHLCENAAFHDIMLDRCPRTCNLCDELLARGRPILPDSSIEYPESEVTPPDYPVPPEVLPIVAPETSAEITSRTTTTTTTLPTPLPMAPPAQFPDSLASFLSLNQLVGSAERYLPDLDTIDQIYARAMKRTSKAPTCKDYASDCESKTRLCSNLFYIRIMERFCRKTCGYCDVPLTGGSEENSISEISESSFEVEFTTPRPRLLSKLVKKKKSKPKKTRGKTRGRSAIRATSTSSTCVDYGIDCSNKRSLCTHAEYTTLMTRMCANTCNLCTT</sequence>
<organism evidence="3 4">
    <name type="scientific">Panagrellus redivivus</name>
    <name type="common">Microworm</name>
    <dbReference type="NCBI Taxonomy" id="6233"/>
    <lineage>
        <taxon>Eukaryota</taxon>
        <taxon>Metazoa</taxon>
        <taxon>Ecdysozoa</taxon>
        <taxon>Nematoda</taxon>
        <taxon>Chromadorea</taxon>
        <taxon>Rhabditida</taxon>
        <taxon>Tylenchina</taxon>
        <taxon>Panagrolaimomorpha</taxon>
        <taxon>Panagrolaimoidea</taxon>
        <taxon>Panagrolaimidae</taxon>
        <taxon>Panagrellus</taxon>
    </lineage>
</organism>
<reference evidence="3" key="1">
    <citation type="journal article" date="2013" name="Genetics">
        <title>The draft genome and transcriptome of Panagrellus redivivus are shaped by the harsh demands of a free-living lifestyle.</title>
        <authorList>
            <person name="Srinivasan J."/>
            <person name="Dillman A.R."/>
            <person name="Macchietto M.G."/>
            <person name="Heikkinen L."/>
            <person name="Lakso M."/>
            <person name="Fracchia K.M."/>
            <person name="Antoshechkin I."/>
            <person name="Mortazavi A."/>
            <person name="Wong G."/>
            <person name="Sternberg P.W."/>
        </authorList>
    </citation>
    <scope>NUCLEOTIDE SEQUENCE [LARGE SCALE GENOMIC DNA]</scope>
    <source>
        <strain evidence="3">MT8872</strain>
    </source>
</reference>
<protein>
    <submittedName>
        <fullName evidence="4">ShKT domain-containing protein</fullName>
    </submittedName>
</protein>
<dbReference type="PROSITE" id="PS51670">
    <property type="entry name" value="SHKT"/>
    <property type="match status" value="1"/>
</dbReference>
<dbReference type="PANTHER" id="PTHR21724:SF109">
    <property type="entry name" value="SHKT DOMAIN-CONTAINING PROTEIN"/>
    <property type="match status" value="1"/>
</dbReference>
<accession>A0A7E4W1D2</accession>
<dbReference type="Pfam" id="PF01549">
    <property type="entry name" value="ShK"/>
    <property type="match status" value="3"/>
</dbReference>
<evidence type="ECO:0000313" key="3">
    <source>
        <dbReference type="Proteomes" id="UP000492821"/>
    </source>
</evidence>